<dbReference type="Proteomes" id="UP000694412">
    <property type="component" value="Chromosome 27"/>
</dbReference>
<dbReference type="AlphaFoldDB" id="A0A8C2U6S7"/>
<dbReference type="GeneID" id="107325043"/>
<evidence type="ECO:0000259" key="2">
    <source>
        <dbReference type="Pfam" id="PF15248"/>
    </source>
</evidence>
<evidence type="ECO:0000313" key="3">
    <source>
        <dbReference type="Ensembl" id="ENSCJPP00005024228.1"/>
    </source>
</evidence>
<dbReference type="InterPro" id="IPR038915">
    <property type="entry name" value="PRR29-like"/>
</dbReference>
<evidence type="ECO:0000313" key="4">
    <source>
        <dbReference type="Proteomes" id="UP000694412"/>
    </source>
</evidence>
<feature type="region of interest" description="Disordered" evidence="1">
    <location>
        <begin position="175"/>
        <end position="199"/>
    </location>
</feature>
<sequence length="211" mass="22549">MVCLPPAAIAMSRSCRCIAAHPAMEPGAAGNASRVWGDPAEGTYVIPHRLPPVLVSPQPLTIIQQLPMATAHPTGPPQLRGDLLELMMIQNSQMHQVVMNSLAVSAMVSFGYGPSPATAQTLAVPLQPGEEEEEEAMVFHHHYIPYPSSAPLWAWPLQYQAMGPAAVRHLGTATENRDVPVPPPPPPSATGTVGASVPPASEYYDMLEERL</sequence>
<dbReference type="PANTHER" id="PTHR28604:SF1">
    <property type="entry name" value="PROLINE-RICH PROTEIN 29"/>
    <property type="match status" value="1"/>
</dbReference>
<dbReference type="InterPro" id="IPR027904">
    <property type="entry name" value="DUF4587"/>
</dbReference>
<dbReference type="Ensembl" id="ENSCJPT00005033061.1">
    <property type="protein sequence ID" value="ENSCJPP00005024228.1"/>
    <property type="gene ID" value="ENSCJPG00005019130.1"/>
</dbReference>
<dbReference type="Pfam" id="PF15248">
    <property type="entry name" value="DUF4587"/>
    <property type="match status" value="1"/>
</dbReference>
<accession>A0A8C2U6S7</accession>
<dbReference type="RefSeq" id="XP_015741012.2">
    <property type="nucleotide sequence ID" value="XM_015885526.2"/>
</dbReference>
<feature type="domain" description="DUF4587" evidence="2">
    <location>
        <begin position="78"/>
        <end position="143"/>
    </location>
</feature>
<dbReference type="PANTHER" id="PTHR28604">
    <property type="match status" value="1"/>
</dbReference>
<dbReference type="CTD" id="92340"/>
<protein>
    <submittedName>
        <fullName evidence="3">Proline rich 29</fullName>
    </submittedName>
</protein>
<gene>
    <name evidence="3" type="primary">PRR29</name>
</gene>
<reference evidence="3" key="1">
    <citation type="submission" date="2015-11" db="EMBL/GenBank/DDBJ databases">
        <authorList>
            <consortium name="International Coturnix japonica Genome Analysis Consortium"/>
            <person name="Warren W."/>
            <person name="Burt D.W."/>
            <person name="Antin P.B."/>
            <person name="Lanford R."/>
            <person name="Gros J."/>
            <person name="Wilson R.K."/>
        </authorList>
    </citation>
    <scope>NUCLEOTIDE SEQUENCE [LARGE SCALE GENOMIC DNA]</scope>
</reference>
<dbReference type="GeneTree" id="ENSGT00940000168169"/>
<keyword evidence="4" id="KW-1185">Reference proteome</keyword>
<proteinExistence type="predicted"/>
<dbReference type="OrthoDB" id="8962708at2759"/>
<evidence type="ECO:0000256" key="1">
    <source>
        <dbReference type="SAM" id="MobiDB-lite"/>
    </source>
</evidence>
<reference evidence="3" key="2">
    <citation type="submission" date="2025-08" db="UniProtKB">
        <authorList>
            <consortium name="Ensembl"/>
        </authorList>
    </citation>
    <scope>IDENTIFICATION</scope>
</reference>
<dbReference type="KEGG" id="cjo:107325043"/>
<name>A0A8C2U6S7_COTJA</name>
<reference evidence="3" key="3">
    <citation type="submission" date="2025-09" db="UniProtKB">
        <authorList>
            <consortium name="Ensembl"/>
        </authorList>
    </citation>
    <scope>IDENTIFICATION</scope>
</reference>
<organism evidence="3 4">
    <name type="scientific">Coturnix japonica</name>
    <name type="common">Japanese quail</name>
    <name type="synonym">Coturnix coturnix japonica</name>
    <dbReference type="NCBI Taxonomy" id="93934"/>
    <lineage>
        <taxon>Eukaryota</taxon>
        <taxon>Metazoa</taxon>
        <taxon>Chordata</taxon>
        <taxon>Craniata</taxon>
        <taxon>Vertebrata</taxon>
        <taxon>Euteleostomi</taxon>
        <taxon>Archelosauria</taxon>
        <taxon>Archosauria</taxon>
        <taxon>Dinosauria</taxon>
        <taxon>Saurischia</taxon>
        <taxon>Theropoda</taxon>
        <taxon>Coelurosauria</taxon>
        <taxon>Aves</taxon>
        <taxon>Neognathae</taxon>
        <taxon>Galloanserae</taxon>
        <taxon>Galliformes</taxon>
        <taxon>Phasianidae</taxon>
        <taxon>Perdicinae</taxon>
        <taxon>Coturnix</taxon>
    </lineage>
</organism>